<accession>A0A8X8ZQS4</accession>
<evidence type="ECO:0000313" key="7">
    <source>
        <dbReference type="Proteomes" id="UP000298416"/>
    </source>
</evidence>
<dbReference type="PROSITE" id="PS51319">
    <property type="entry name" value="TFIIS_N"/>
    <property type="match status" value="1"/>
</dbReference>
<dbReference type="SMART" id="SM00509">
    <property type="entry name" value="TFS2N"/>
    <property type="match status" value="1"/>
</dbReference>
<dbReference type="SUPFAM" id="SSF47676">
    <property type="entry name" value="Conserved domain common to transcription factors TFIIS, elongin A, CRSP70"/>
    <property type="match status" value="1"/>
</dbReference>
<gene>
    <name evidence="6" type="ORF">SASPL_126411</name>
</gene>
<feature type="compositionally biased region" description="Basic and acidic residues" evidence="4">
    <location>
        <begin position="311"/>
        <end position="350"/>
    </location>
</feature>
<reference evidence="6" key="1">
    <citation type="submission" date="2018-01" db="EMBL/GenBank/DDBJ databases">
        <authorList>
            <person name="Mao J.F."/>
        </authorList>
    </citation>
    <scope>NUCLEOTIDE SEQUENCE</scope>
    <source>
        <strain evidence="6">Huo1</strain>
        <tissue evidence="6">Leaf</tissue>
    </source>
</reference>
<keyword evidence="7" id="KW-1185">Reference proteome</keyword>
<dbReference type="Pfam" id="PF08711">
    <property type="entry name" value="Med26"/>
    <property type="match status" value="1"/>
</dbReference>
<feature type="region of interest" description="Disordered" evidence="4">
    <location>
        <begin position="300"/>
        <end position="468"/>
    </location>
</feature>
<evidence type="ECO:0000313" key="6">
    <source>
        <dbReference type="EMBL" id="KAG6413697.1"/>
    </source>
</evidence>
<feature type="compositionally biased region" description="Pro residues" evidence="4">
    <location>
        <begin position="351"/>
        <end position="363"/>
    </location>
</feature>
<evidence type="ECO:0000256" key="3">
    <source>
        <dbReference type="PROSITE-ProRule" id="PRU00649"/>
    </source>
</evidence>
<evidence type="ECO:0000259" key="5">
    <source>
        <dbReference type="PROSITE" id="PS51319"/>
    </source>
</evidence>
<feature type="region of interest" description="Disordered" evidence="4">
    <location>
        <begin position="86"/>
        <end position="106"/>
    </location>
</feature>
<dbReference type="Gene3D" id="1.20.930.10">
    <property type="entry name" value="Conserved domain common to transcription factors TFIIS, elongin A, CRSP70"/>
    <property type="match status" value="1"/>
</dbReference>
<proteinExistence type="predicted"/>
<keyword evidence="2 3" id="KW-0539">Nucleus</keyword>
<comment type="subcellular location">
    <subcellularLocation>
        <location evidence="1 3">Nucleus</location>
    </subcellularLocation>
</comment>
<feature type="region of interest" description="Disordered" evidence="4">
    <location>
        <begin position="228"/>
        <end position="253"/>
    </location>
</feature>
<dbReference type="PANTHER" id="PTHR46554">
    <property type="entry name" value="MEDIATOR OF RNA POLYMERASE II TRANSCRIPTION SUBUNIT 26A-RELATED"/>
    <property type="match status" value="1"/>
</dbReference>
<dbReference type="CDD" id="cd00183">
    <property type="entry name" value="TFIIS_I"/>
    <property type="match status" value="1"/>
</dbReference>
<comment type="caution">
    <text evidence="6">The sequence shown here is derived from an EMBL/GenBank/DDBJ whole genome shotgun (WGS) entry which is preliminary data.</text>
</comment>
<reference evidence="6" key="2">
    <citation type="submission" date="2020-08" db="EMBL/GenBank/DDBJ databases">
        <title>Plant Genome Project.</title>
        <authorList>
            <person name="Zhang R.-G."/>
        </authorList>
    </citation>
    <scope>NUCLEOTIDE SEQUENCE</scope>
    <source>
        <strain evidence="6">Huo1</strain>
        <tissue evidence="6">Leaf</tissue>
    </source>
</reference>
<dbReference type="EMBL" id="PNBA02000009">
    <property type="protein sequence ID" value="KAG6413697.1"/>
    <property type="molecule type" value="Genomic_DNA"/>
</dbReference>
<dbReference type="PANTHER" id="PTHR46554:SF2">
    <property type="entry name" value="TFIIS N-TERMINAL DOMAIN-CONTAINING PROTEIN"/>
    <property type="match status" value="1"/>
</dbReference>
<sequence>MTRNLMSLDKWRDYFTTANSDIFSIIEHAIMVAASDFPFDFKLKRDRIAEMLFTCRLTAKCLGCNKAELCVAYDDCVKEIVVDGKDSKGSKVSSNSRGGVEVGDDDHRGVMEVNADNQARDQDYADAEALTDEIEEENQFLEEVARIKEVIDEREGKSEEVLFESLRRLQLMPLSVEILKTTEIGKSVNALRKHGSKDIRNLVRRLVEDWKLMVDAWVSAMTAIAGANTTETGKTSGVEQEEEEEEGLPSPPLDEGAFFAAPTSMEWSQFFDGMDDDGSDEIHDLIRVVARLVSDLQNCGEFNKNQKNGRTRTDIPTRKSESPNDSRVPPKDLKAGNRRNQESMTKKESPPLKPNTPARPKPPSNEMGTRRPNPVAQPNGNYVFKAQQNGTIPKKPPTQQQEKLNCVSGASHQMKLEDAKRKLHERYQEAEKAKKQRTIQVVELRDLPKQSLGRGNHHTRPGNQHRRW</sequence>
<protein>
    <recommendedName>
        <fullName evidence="5">TFIIS N-terminal domain-containing protein</fullName>
    </recommendedName>
</protein>
<organism evidence="6">
    <name type="scientific">Salvia splendens</name>
    <name type="common">Scarlet sage</name>
    <dbReference type="NCBI Taxonomy" id="180675"/>
    <lineage>
        <taxon>Eukaryota</taxon>
        <taxon>Viridiplantae</taxon>
        <taxon>Streptophyta</taxon>
        <taxon>Embryophyta</taxon>
        <taxon>Tracheophyta</taxon>
        <taxon>Spermatophyta</taxon>
        <taxon>Magnoliopsida</taxon>
        <taxon>eudicotyledons</taxon>
        <taxon>Gunneridae</taxon>
        <taxon>Pentapetalae</taxon>
        <taxon>asterids</taxon>
        <taxon>lamiids</taxon>
        <taxon>Lamiales</taxon>
        <taxon>Lamiaceae</taxon>
        <taxon>Nepetoideae</taxon>
        <taxon>Mentheae</taxon>
        <taxon>Salviinae</taxon>
        <taxon>Salvia</taxon>
        <taxon>Salvia subgen. Calosphace</taxon>
        <taxon>core Calosphace</taxon>
    </lineage>
</organism>
<feature type="compositionally biased region" description="Basic residues" evidence="4">
    <location>
        <begin position="455"/>
        <end position="468"/>
    </location>
</feature>
<dbReference type="InterPro" id="IPR035441">
    <property type="entry name" value="TFIIS/LEDGF_dom_sf"/>
</dbReference>
<evidence type="ECO:0000256" key="1">
    <source>
        <dbReference type="ARBA" id="ARBA00004123"/>
    </source>
</evidence>
<feature type="domain" description="TFIIS N-terminal" evidence="5">
    <location>
        <begin position="142"/>
        <end position="217"/>
    </location>
</feature>
<dbReference type="AlphaFoldDB" id="A0A8X8ZQS4"/>
<dbReference type="InterPro" id="IPR003617">
    <property type="entry name" value="TFIIS/CRSP70_N_sub"/>
</dbReference>
<name>A0A8X8ZQS4_SALSN</name>
<feature type="compositionally biased region" description="Low complexity" evidence="4">
    <location>
        <begin position="90"/>
        <end position="99"/>
    </location>
</feature>
<feature type="compositionally biased region" description="Basic and acidic residues" evidence="4">
    <location>
        <begin position="414"/>
        <end position="433"/>
    </location>
</feature>
<feature type="compositionally biased region" description="Polar residues" evidence="4">
    <location>
        <begin position="228"/>
        <end position="238"/>
    </location>
</feature>
<dbReference type="GO" id="GO:0005634">
    <property type="term" value="C:nucleus"/>
    <property type="evidence" value="ECO:0007669"/>
    <property type="project" value="UniProtKB-SubCell"/>
</dbReference>
<feature type="compositionally biased region" description="Polar residues" evidence="4">
    <location>
        <begin position="376"/>
        <end position="411"/>
    </location>
</feature>
<evidence type="ECO:0000256" key="4">
    <source>
        <dbReference type="SAM" id="MobiDB-lite"/>
    </source>
</evidence>
<dbReference type="InterPro" id="IPR017923">
    <property type="entry name" value="TFIIS_N"/>
</dbReference>
<evidence type="ECO:0000256" key="2">
    <source>
        <dbReference type="ARBA" id="ARBA00023242"/>
    </source>
</evidence>
<dbReference type="Proteomes" id="UP000298416">
    <property type="component" value="Unassembled WGS sequence"/>
</dbReference>